<evidence type="ECO:0000256" key="7">
    <source>
        <dbReference type="ARBA" id="ARBA00023145"/>
    </source>
</evidence>
<comment type="caution">
    <text evidence="13">The sequence shown here is derived from an EMBL/GenBank/DDBJ whole genome shotgun (WGS) entry which is preliminary data.</text>
</comment>
<keyword evidence="9 12" id="KW-0456">Lyase</keyword>
<keyword evidence="6 12" id="KW-0472">Membrane</keyword>
<dbReference type="GO" id="GO:0005886">
    <property type="term" value="C:plasma membrane"/>
    <property type="evidence" value="ECO:0007669"/>
    <property type="project" value="UniProtKB-SubCell"/>
</dbReference>
<dbReference type="EC" id="4.1.1.65" evidence="12"/>
<keyword evidence="2 12" id="KW-1003">Cell membrane</keyword>
<comment type="catalytic activity">
    <reaction evidence="12">
        <text>a 1,2-diacyl-sn-glycero-3-phospho-L-serine + H(+) = a 1,2-diacyl-sn-glycero-3-phosphoethanolamine + CO2</text>
        <dbReference type="Rhea" id="RHEA:20828"/>
        <dbReference type="ChEBI" id="CHEBI:15378"/>
        <dbReference type="ChEBI" id="CHEBI:16526"/>
        <dbReference type="ChEBI" id="CHEBI:57262"/>
        <dbReference type="ChEBI" id="CHEBI:64612"/>
        <dbReference type="EC" id="4.1.1.65"/>
    </reaction>
</comment>
<dbReference type="EMBL" id="NTJZ01000002">
    <property type="protein sequence ID" value="PDH34820.1"/>
    <property type="molecule type" value="Genomic_DNA"/>
</dbReference>
<keyword evidence="11 12" id="KW-0670">Pyruvate</keyword>
<evidence type="ECO:0000313" key="14">
    <source>
        <dbReference type="Proteomes" id="UP000219329"/>
    </source>
</evidence>
<feature type="site" description="Cleavage (non-hydrolytic); by autocatalysis" evidence="12">
    <location>
        <begin position="249"/>
        <end position="250"/>
    </location>
</feature>
<evidence type="ECO:0000256" key="9">
    <source>
        <dbReference type="ARBA" id="ARBA00023239"/>
    </source>
</evidence>
<evidence type="ECO:0000313" key="13">
    <source>
        <dbReference type="EMBL" id="PDH34820.1"/>
    </source>
</evidence>
<evidence type="ECO:0000256" key="5">
    <source>
        <dbReference type="ARBA" id="ARBA00023098"/>
    </source>
</evidence>
<evidence type="ECO:0000256" key="3">
    <source>
        <dbReference type="ARBA" id="ARBA00022516"/>
    </source>
</evidence>
<proteinExistence type="inferred from homology"/>
<keyword evidence="10 12" id="KW-1208">Phospholipid metabolism</keyword>
<dbReference type="NCBIfam" id="TIGR00163">
    <property type="entry name" value="PS_decarb"/>
    <property type="match status" value="1"/>
</dbReference>
<evidence type="ECO:0000256" key="11">
    <source>
        <dbReference type="ARBA" id="ARBA00023317"/>
    </source>
</evidence>
<comment type="similarity">
    <text evidence="12">Belongs to the phosphatidylserine decarboxylase family. PSD-B subfamily. Prokaryotic type I sub-subfamily.</text>
</comment>
<dbReference type="PANTHER" id="PTHR10067">
    <property type="entry name" value="PHOSPHATIDYLSERINE DECARBOXYLASE"/>
    <property type="match status" value="1"/>
</dbReference>
<dbReference type="Proteomes" id="UP000219329">
    <property type="component" value="Unassembled WGS sequence"/>
</dbReference>
<keyword evidence="5 12" id="KW-0443">Lipid metabolism</keyword>
<protein>
    <recommendedName>
        <fullName evidence="12">Phosphatidylserine decarboxylase proenzyme</fullName>
        <ecNumber evidence="12">4.1.1.65</ecNumber>
    </recommendedName>
    <component>
        <recommendedName>
            <fullName evidence="12">Phosphatidylserine decarboxylase alpha chain</fullName>
        </recommendedName>
    </component>
    <component>
        <recommendedName>
            <fullName evidence="12">Phosphatidylserine decarboxylase beta chain</fullName>
        </recommendedName>
    </component>
</protein>
<evidence type="ECO:0000256" key="1">
    <source>
        <dbReference type="ARBA" id="ARBA00005189"/>
    </source>
</evidence>
<keyword evidence="4 12" id="KW-0210">Decarboxylase</keyword>
<evidence type="ECO:0000256" key="2">
    <source>
        <dbReference type="ARBA" id="ARBA00022475"/>
    </source>
</evidence>
<dbReference type="InterPro" id="IPR003817">
    <property type="entry name" value="PS_Dcarbxylase"/>
</dbReference>
<reference evidence="13 14" key="1">
    <citation type="submission" date="2017-08" db="EMBL/GenBank/DDBJ databases">
        <title>Fine stratification of microbial communities through a metagenomic profile of the photic zone.</title>
        <authorList>
            <person name="Haro-Moreno J.M."/>
            <person name="Lopez-Perez M."/>
            <person name="De La Torre J."/>
            <person name="Picazo A."/>
            <person name="Camacho A."/>
            <person name="Rodriguez-Valera F."/>
        </authorList>
    </citation>
    <scope>NUCLEOTIDE SEQUENCE [LARGE SCALE GENOMIC DNA]</scope>
    <source>
        <strain evidence="13">MED-G28</strain>
    </source>
</reference>
<organism evidence="13 14">
    <name type="scientific">OM182 bacterium MED-G28</name>
    <dbReference type="NCBI Taxonomy" id="1986256"/>
    <lineage>
        <taxon>Bacteria</taxon>
        <taxon>Pseudomonadati</taxon>
        <taxon>Pseudomonadota</taxon>
        <taxon>Gammaproteobacteria</taxon>
        <taxon>OMG group</taxon>
        <taxon>OM182 clade</taxon>
    </lineage>
</organism>
<feature type="active site" description="Charge relay system; for autoendoproteolytic cleavage activity" evidence="12">
    <location>
        <position position="87"/>
    </location>
</feature>
<dbReference type="UniPathway" id="UPA00558">
    <property type="reaction ID" value="UER00616"/>
</dbReference>
<keyword evidence="3 12" id="KW-0444">Lipid biosynthesis</keyword>
<dbReference type="HAMAP" id="MF_00662">
    <property type="entry name" value="PS_decarb_PSD_B_type1"/>
    <property type="match status" value="1"/>
</dbReference>
<comment type="PTM">
    <text evidence="12">Is synthesized initially as an inactive proenzyme. Formation of the active enzyme involves a self-maturation process in which the active site pyruvoyl group is generated from an internal serine residue via an autocatalytic post-translational modification. Two non-identical subunits are generated from the proenzyme in this reaction, and the pyruvate is formed at the N-terminus of the alpha chain, which is derived from the carboxyl end of the proenzyme. The autoendoproteolytic cleavage occurs by a canonical serine protease mechanism, in which the side chain hydroxyl group of the serine supplies its oxygen atom to form the C-terminus of the beta chain, while the remainder of the serine residue undergoes an oxidative deamination to produce ammonia and the pyruvoyl prosthetic group on the alpha chain. During this reaction, the Ser that is part of the protease active site of the proenzyme becomes the pyruvoyl prosthetic group, which constitutes an essential element of the active site of the mature decarboxylase.</text>
</comment>
<comment type="pathway">
    <text evidence="1">Lipid metabolism.</text>
</comment>
<evidence type="ECO:0000256" key="6">
    <source>
        <dbReference type="ARBA" id="ARBA00023136"/>
    </source>
</evidence>
<accession>A0A2A5WE94</accession>
<evidence type="ECO:0000256" key="4">
    <source>
        <dbReference type="ARBA" id="ARBA00022793"/>
    </source>
</evidence>
<sequence length="286" mass="31601">MPNLLTLIHYLLPHHLLSRCVGLLAEGSLLKNFLIRNFIRRYKVDMNEAVISDPLEYPNFNSFFTRELRACARPIASDEGAIVSPADGTISALGLINDEKILQAKGRDYSVTDLLGGDQNLADEFRNGTFATVYLSPRDYHRVHMPLSGQLQKLVYVPGRLFSVNQAAAKAVPNLFARNERAICVFNTEVGPMCVVLVGAMIVAGIETVWGGQVCPNIGSRTIRQTKYLEKEPPIQLATGVELGRFKLGSTAIVLFPPEAIELDQNLRADSAVKMGQRIANRVRHS</sequence>
<comment type="subunit">
    <text evidence="12">Heterodimer of a large membrane-associated beta subunit and a small pyruvoyl-containing alpha subunit.</text>
</comment>
<keyword evidence="8 12" id="KW-0594">Phospholipid biosynthesis</keyword>
<dbReference type="GO" id="GO:0004609">
    <property type="term" value="F:phosphatidylserine decarboxylase activity"/>
    <property type="evidence" value="ECO:0007669"/>
    <property type="project" value="UniProtKB-UniRule"/>
</dbReference>
<feature type="chain" id="PRO_5023281230" description="Phosphatidylserine decarboxylase alpha chain" evidence="12">
    <location>
        <begin position="250"/>
        <end position="286"/>
    </location>
</feature>
<dbReference type="PANTHER" id="PTHR10067:SF6">
    <property type="entry name" value="PHOSPHATIDYLSERINE DECARBOXYLASE PROENZYME, MITOCHONDRIAL"/>
    <property type="match status" value="1"/>
</dbReference>
<dbReference type="AlphaFoldDB" id="A0A2A5WE94"/>
<name>A0A2A5WE94_9GAMM</name>
<evidence type="ECO:0000256" key="12">
    <source>
        <dbReference type="HAMAP-Rule" id="MF_00662"/>
    </source>
</evidence>
<feature type="active site" description="Schiff-base intermediate with substrate; via pyruvic acid; for decarboxylase activity" evidence="12">
    <location>
        <position position="250"/>
    </location>
</feature>
<dbReference type="InterPro" id="IPR033178">
    <property type="entry name" value="PSD_type1_pro"/>
</dbReference>
<evidence type="ECO:0000256" key="10">
    <source>
        <dbReference type="ARBA" id="ARBA00023264"/>
    </source>
</evidence>
<feature type="active site" description="Charge relay system; for autoendoproteolytic cleavage activity" evidence="12">
    <location>
        <position position="250"/>
    </location>
</feature>
<dbReference type="InterPro" id="IPR033177">
    <property type="entry name" value="PSD-B"/>
</dbReference>
<feature type="modified residue" description="Pyruvic acid (Ser); by autocatalysis" evidence="12">
    <location>
        <position position="250"/>
    </location>
</feature>
<feature type="active site" description="Charge relay system; for autoendoproteolytic cleavage activity" evidence="12">
    <location>
        <position position="144"/>
    </location>
</feature>
<comment type="subcellular location">
    <subcellularLocation>
        <location evidence="12">Cell membrane</location>
        <topology evidence="12">Peripheral membrane protein</topology>
    </subcellularLocation>
</comment>
<comment type="function">
    <text evidence="12">Catalyzes the formation of phosphatidylethanolamine (PtdEtn) from phosphatidylserine (PtdSer).</text>
</comment>
<evidence type="ECO:0000256" key="8">
    <source>
        <dbReference type="ARBA" id="ARBA00023209"/>
    </source>
</evidence>
<dbReference type="Pfam" id="PF02666">
    <property type="entry name" value="PS_Dcarbxylase"/>
    <property type="match status" value="1"/>
</dbReference>
<comment type="cofactor">
    <cofactor evidence="12">
        <name>pyruvate</name>
        <dbReference type="ChEBI" id="CHEBI:15361"/>
    </cofactor>
    <text evidence="12">Binds 1 pyruvoyl group covalently per subunit.</text>
</comment>
<dbReference type="GO" id="GO:0006646">
    <property type="term" value="P:phosphatidylethanolamine biosynthetic process"/>
    <property type="evidence" value="ECO:0007669"/>
    <property type="project" value="UniProtKB-UniRule"/>
</dbReference>
<comment type="pathway">
    <text evidence="12">Phospholipid metabolism; phosphatidylethanolamine biosynthesis; phosphatidylethanolamine from CDP-diacylglycerol: step 2/2.</text>
</comment>
<feature type="chain" id="PRO_5023281231" description="Phosphatidylserine decarboxylase beta chain" evidence="12">
    <location>
        <begin position="1"/>
        <end position="249"/>
    </location>
</feature>
<gene>
    <name evidence="12 13" type="primary">psd</name>
    <name evidence="13" type="ORF">CNF02_02005</name>
</gene>
<keyword evidence="7 12" id="KW-0865">Zymogen</keyword>